<dbReference type="PANTHER" id="PTHR43818">
    <property type="entry name" value="BCDNA.GH03377"/>
    <property type="match status" value="1"/>
</dbReference>
<sequence>MEELIKKNEKSSQKISRRDFITKSSAAAAAFMIVPRYVLGGPGYTAPSDKINIAAIGVGGKGRSDIAAVATENIVALCDVDDVKMFDTIKRAGEWAEEKGLSENPLTKVPRYKDFREMLDKQKDIDAVTVSTPDHFHAVAAITAIKQGKHAFVQKPLTYSVDEAQKLSAAAKKAGVVTQMGNQGHAGEGIRLIGEWLKDDAIGEVREVHCWTNRPIWDTGMNRPAEIPSVPPTLDWNQWIGPAPFRPYHPDYAPWSWRAWCDFGTGALGDMGAHIFDIPYHTLKMDHPTSVFASSSKFNGESWPVASTIYYEFPQRGSLPPVKLTWYDGGIMPPRPEGIEPGRRMGDGDGGIMFYGDKGMIMCGCYGRNPRLVPETSMKEYQRPPKTLSRSPGIHEEWVQCIKESKQASSNFDYAARLTSTMLLGNIAIRMAPRSTKLEWDGIAGKFTNMDEANDYLGREYRDGWNL</sequence>
<dbReference type="InterPro" id="IPR000683">
    <property type="entry name" value="Gfo/Idh/MocA-like_OxRdtase_N"/>
</dbReference>
<dbReference type="NCBIfam" id="TIGR01409">
    <property type="entry name" value="TAT_signal_seq"/>
    <property type="match status" value="1"/>
</dbReference>
<dbReference type="InterPro" id="IPR006311">
    <property type="entry name" value="TAT_signal"/>
</dbReference>
<dbReference type="Pfam" id="PF19051">
    <property type="entry name" value="GFO_IDH_MocA_C2"/>
    <property type="match status" value="1"/>
</dbReference>
<accession>A0A381SDD3</accession>
<evidence type="ECO:0000313" key="3">
    <source>
        <dbReference type="EMBL" id="SUZ99133.1"/>
    </source>
</evidence>
<evidence type="ECO:0008006" key="4">
    <source>
        <dbReference type="Google" id="ProtNLM"/>
    </source>
</evidence>
<proteinExistence type="predicted"/>
<dbReference type="PANTHER" id="PTHR43818:SF10">
    <property type="entry name" value="NADH-DEPENDENT DEHYDROGENASE-RELATED"/>
    <property type="match status" value="1"/>
</dbReference>
<dbReference type="PROSITE" id="PS51318">
    <property type="entry name" value="TAT"/>
    <property type="match status" value="1"/>
</dbReference>
<dbReference type="SUPFAM" id="SSF55347">
    <property type="entry name" value="Glyceraldehyde-3-phosphate dehydrogenase-like, C-terminal domain"/>
    <property type="match status" value="1"/>
</dbReference>
<dbReference type="EMBL" id="UINC01002672">
    <property type="protein sequence ID" value="SUZ99133.1"/>
    <property type="molecule type" value="Genomic_DNA"/>
</dbReference>
<dbReference type="Gene3D" id="3.40.50.720">
    <property type="entry name" value="NAD(P)-binding Rossmann-like Domain"/>
    <property type="match status" value="1"/>
</dbReference>
<gene>
    <name evidence="3" type="ORF">METZ01_LOCUS51987</name>
</gene>
<evidence type="ECO:0000259" key="2">
    <source>
        <dbReference type="Pfam" id="PF19051"/>
    </source>
</evidence>
<organism evidence="3">
    <name type="scientific">marine metagenome</name>
    <dbReference type="NCBI Taxonomy" id="408172"/>
    <lineage>
        <taxon>unclassified sequences</taxon>
        <taxon>metagenomes</taxon>
        <taxon>ecological metagenomes</taxon>
    </lineage>
</organism>
<dbReference type="Gene3D" id="3.30.360.10">
    <property type="entry name" value="Dihydrodipicolinate Reductase, domain 2"/>
    <property type="match status" value="1"/>
</dbReference>
<dbReference type="InterPro" id="IPR043906">
    <property type="entry name" value="Gfo/Idh/MocA_OxRdtase_bact_C"/>
</dbReference>
<protein>
    <recommendedName>
        <fullName evidence="4">Gfo/Idh/MocA-like oxidoreductase N-terminal domain-containing protein</fullName>
    </recommendedName>
</protein>
<feature type="domain" description="Gfo/Idh/MocA-like oxidoreductase bacterial type C-terminal" evidence="2">
    <location>
        <begin position="226"/>
        <end position="288"/>
    </location>
</feature>
<dbReference type="Pfam" id="PF01408">
    <property type="entry name" value="GFO_IDH_MocA"/>
    <property type="match status" value="1"/>
</dbReference>
<dbReference type="AlphaFoldDB" id="A0A381SDD3"/>
<dbReference type="InterPro" id="IPR019546">
    <property type="entry name" value="TAT_signal_bac_arc"/>
</dbReference>
<reference evidence="3" key="1">
    <citation type="submission" date="2018-05" db="EMBL/GenBank/DDBJ databases">
        <authorList>
            <person name="Lanie J.A."/>
            <person name="Ng W.-L."/>
            <person name="Kazmierczak K.M."/>
            <person name="Andrzejewski T.M."/>
            <person name="Davidsen T.M."/>
            <person name="Wayne K.J."/>
            <person name="Tettelin H."/>
            <person name="Glass J.I."/>
            <person name="Rusch D."/>
            <person name="Podicherti R."/>
            <person name="Tsui H.-C.T."/>
            <person name="Winkler M.E."/>
        </authorList>
    </citation>
    <scope>NUCLEOTIDE SEQUENCE</scope>
</reference>
<dbReference type="InterPro" id="IPR050463">
    <property type="entry name" value="Gfo/Idh/MocA_oxidrdct_glycsds"/>
</dbReference>
<evidence type="ECO:0000259" key="1">
    <source>
        <dbReference type="Pfam" id="PF01408"/>
    </source>
</evidence>
<dbReference type="SUPFAM" id="SSF51735">
    <property type="entry name" value="NAD(P)-binding Rossmann-fold domains"/>
    <property type="match status" value="1"/>
</dbReference>
<dbReference type="InterPro" id="IPR036291">
    <property type="entry name" value="NAD(P)-bd_dom_sf"/>
</dbReference>
<dbReference type="GO" id="GO:0000166">
    <property type="term" value="F:nucleotide binding"/>
    <property type="evidence" value="ECO:0007669"/>
    <property type="project" value="InterPro"/>
</dbReference>
<feature type="domain" description="Gfo/Idh/MocA-like oxidoreductase N-terminal" evidence="1">
    <location>
        <begin position="51"/>
        <end position="181"/>
    </location>
</feature>
<name>A0A381SDD3_9ZZZZ</name>